<evidence type="ECO:0000256" key="1">
    <source>
        <dbReference type="SAM" id="MobiDB-lite"/>
    </source>
</evidence>
<dbReference type="AlphaFoldDB" id="U4LSB4"/>
<dbReference type="EMBL" id="HF935733">
    <property type="protein sequence ID" value="CCX32230.1"/>
    <property type="molecule type" value="Genomic_DNA"/>
</dbReference>
<evidence type="ECO:0000313" key="3">
    <source>
        <dbReference type="Proteomes" id="UP000018144"/>
    </source>
</evidence>
<evidence type="ECO:0000313" key="2">
    <source>
        <dbReference type="EMBL" id="CCX32230.1"/>
    </source>
</evidence>
<gene>
    <name evidence="2" type="ORF">PCON_12568</name>
</gene>
<proteinExistence type="predicted"/>
<feature type="region of interest" description="Disordered" evidence="1">
    <location>
        <begin position="1"/>
        <end position="33"/>
    </location>
</feature>
<dbReference type="Proteomes" id="UP000018144">
    <property type="component" value="Unassembled WGS sequence"/>
</dbReference>
<name>U4LSB4_PYROM</name>
<sequence length="146" mass="17016">MSDSEFKPRQSPMGSKPASDSKSPMTPKQDVRSVPGPLATNCLLCNGPFEKWPAHKNWCRVLFEYCCLPAHNKCWKERRYEFTLVNQKRVPDVVCIQCGTIAESYRVLNEIGYDEEDGYSIDKYNGERFTLRRARALLHYKDYKRN</sequence>
<organism evidence="2 3">
    <name type="scientific">Pyronema omphalodes (strain CBS 100304)</name>
    <name type="common">Pyronema confluens</name>
    <dbReference type="NCBI Taxonomy" id="1076935"/>
    <lineage>
        <taxon>Eukaryota</taxon>
        <taxon>Fungi</taxon>
        <taxon>Dikarya</taxon>
        <taxon>Ascomycota</taxon>
        <taxon>Pezizomycotina</taxon>
        <taxon>Pezizomycetes</taxon>
        <taxon>Pezizales</taxon>
        <taxon>Pyronemataceae</taxon>
        <taxon>Pyronema</taxon>
    </lineage>
</organism>
<accession>U4LSB4</accession>
<reference evidence="2 3" key="1">
    <citation type="journal article" date="2013" name="PLoS Genet.">
        <title>The genome and development-dependent transcriptomes of Pyronema confluens: a window into fungal evolution.</title>
        <authorList>
            <person name="Traeger S."/>
            <person name="Altegoer F."/>
            <person name="Freitag M."/>
            <person name="Gabaldon T."/>
            <person name="Kempken F."/>
            <person name="Kumar A."/>
            <person name="Marcet-Houben M."/>
            <person name="Poggeler S."/>
            <person name="Stajich J.E."/>
            <person name="Nowrousian M."/>
        </authorList>
    </citation>
    <scope>NUCLEOTIDE SEQUENCE [LARGE SCALE GENOMIC DNA]</scope>
    <source>
        <strain evidence="3">CBS 100304</strain>
        <tissue evidence="2">Vegetative mycelium</tissue>
    </source>
</reference>
<keyword evidence="3" id="KW-1185">Reference proteome</keyword>
<protein>
    <submittedName>
        <fullName evidence="2">Uncharacterized protein</fullName>
    </submittedName>
</protein>